<gene>
    <name evidence="2" type="ORF">SR882_04870</name>
</gene>
<dbReference type="EMBL" id="CP140153">
    <property type="protein sequence ID" value="WQH17237.1"/>
    <property type="molecule type" value="Genomic_DNA"/>
</dbReference>
<keyword evidence="3" id="KW-1185">Reference proteome</keyword>
<proteinExistence type="predicted"/>
<accession>A0ABZ0Z176</accession>
<evidence type="ECO:0008006" key="4">
    <source>
        <dbReference type="Google" id="ProtNLM"/>
    </source>
</evidence>
<evidence type="ECO:0000313" key="3">
    <source>
        <dbReference type="Proteomes" id="UP001327459"/>
    </source>
</evidence>
<dbReference type="RefSeq" id="WP_322522209.1">
    <property type="nucleotide sequence ID" value="NZ_CP140153.1"/>
</dbReference>
<feature type="transmembrane region" description="Helical" evidence="1">
    <location>
        <begin position="36"/>
        <end position="55"/>
    </location>
</feature>
<reference evidence="2 3" key="1">
    <citation type="submission" date="2023-11" db="EMBL/GenBank/DDBJ databases">
        <title>MicrobeMod: A computational toolkit for identifying prokaryotic methylation and restriction-modification with nanopore sequencing.</title>
        <authorList>
            <person name="Crits-Christoph A."/>
            <person name="Kang S.C."/>
            <person name="Lee H."/>
            <person name="Ostrov N."/>
        </authorList>
    </citation>
    <scope>NUCLEOTIDE SEQUENCE [LARGE SCALE GENOMIC DNA]</scope>
    <source>
        <strain evidence="2 3">ATCC 49870</strain>
    </source>
</reference>
<keyword evidence="1" id="KW-0812">Transmembrane</keyword>
<organism evidence="2 3">
    <name type="scientific">Guyparkeria halophila</name>
    <dbReference type="NCBI Taxonomy" id="47960"/>
    <lineage>
        <taxon>Bacteria</taxon>
        <taxon>Pseudomonadati</taxon>
        <taxon>Pseudomonadota</taxon>
        <taxon>Gammaproteobacteria</taxon>
        <taxon>Chromatiales</taxon>
        <taxon>Thioalkalibacteraceae</taxon>
        <taxon>Guyparkeria</taxon>
    </lineage>
</organism>
<name>A0ABZ0Z176_9GAMM</name>
<evidence type="ECO:0000256" key="1">
    <source>
        <dbReference type="SAM" id="Phobius"/>
    </source>
</evidence>
<keyword evidence="1" id="KW-1133">Transmembrane helix</keyword>
<dbReference type="Proteomes" id="UP001327459">
    <property type="component" value="Chromosome"/>
</dbReference>
<keyword evidence="1" id="KW-0472">Membrane</keyword>
<evidence type="ECO:0000313" key="2">
    <source>
        <dbReference type="EMBL" id="WQH17237.1"/>
    </source>
</evidence>
<sequence length="192" mass="22387">MSGLYALALIGGWLAVSWFLVWSWKITRPFTTWPRRIHLVFGFLVLGSWFAWSFWEAEGRKLYWDYQVWQMCQEDGGVKVFEKVALEPADYDRYEDNGWFFPNKENMNPGERFYTEVRVNYYRKKIPKVSRQTYLILAERNGSRKVLGEYVSYARSGGGVSGPWHESTFHCPPLMRSGPGLAGAIFRKGDSK</sequence>
<feature type="transmembrane region" description="Helical" evidence="1">
    <location>
        <begin position="6"/>
        <end position="24"/>
    </location>
</feature>
<protein>
    <recommendedName>
        <fullName evidence="4">DUF4105 domain-containing protein</fullName>
    </recommendedName>
</protein>